<evidence type="ECO:0008006" key="5">
    <source>
        <dbReference type="Google" id="ProtNLM"/>
    </source>
</evidence>
<reference evidence="3 4" key="1">
    <citation type="journal article" date="2020" name="Syst. Appl. Microbiol.">
        <title>Alienimonas chondri sp. nov., a novel planctomycete isolated from the biofilm of the red alga Chondrus crispus.</title>
        <authorList>
            <person name="Vitorino I."/>
            <person name="Albuquerque L."/>
            <person name="Wiegand S."/>
            <person name="Kallscheuer N."/>
            <person name="da Costa M.S."/>
            <person name="Lobo-da-Cunha A."/>
            <person name="Jogler C."/>
            <person name="Lage O.M."/>
        </authorList>
    </citation>
    <scope>NUCLEOTIDE SEQUENCE [LARGE SCALE GENOMIC DNA]</scope>
    <source>
        <strain evidence="3 4">LzC2</strain>
    </source>
</reference>
<dbReference type="Proteomes" id="UP000609651">
    <property type="component" value="Unassembled WGS sequence"/>
</dbReference>
<dbReference type="PROSITE" id="PS51257">
    <property type="entry name" value="PROKAR_LIPOPROTEIN"/>
    <property type="match status" value="1"/>
</dbReference>
<name>A0ABX1VBS7_9PLAN</name>
<evidence type="ECO:0000313" key="4">
    <source>
        <dbReference type="Proteomes" id="UP000609651"/>
    </source>
</evidence>
<protein>
    <recommendedName>
        <fullName evidence="5">Carboxypeptidase regulatory-like domain-containing protein</fullName>
    </recommendedName>
</protein>
<evidence type="ECO:0000256" key="1">
    <source>
        <dbReference type="SAM" id="MobiDB-lite"/>
    </source>
</evidence>
<proteinExistence type="predicted"/>
<keyword evidence="2" id="KW-0732">Signal</keyword>
<accession>A0ABX1VBS7</accession>
<feature type="region of interest" description="Disordered" evidence="1">
    <location>
        <begin position="125"/>
        <end position="147"/>
    </location>
</feature>
<comment type="caution">
    <text evidence="3">The sequence shown here is derived from an EMBL/GenBank/DDBJ whole genome shotgun (WGS) entry which is preliminary data.</text>
</comment>
<gene>
    <name evidence="3" type="ORF">LzC2_14760</name>
</gene>
<feature type="signal peptide" evidence="2">
    <location>
        <begin position="1"/>
        <end position="21"/>
    </location>
</feature>
<evidence type="ECO:0000313" key="3">
    <source>
        <dbReference type="EMBL" id="NNJ25406.1"/>
    </source>
</evidence>
<feature type="chain" id="PRO_5045382315" description="Carboxypeptidase regulatory-like domain-containing protein" evidence="2">
    <location>
        <begin position="22"/>
        <end position="155"/>
    </location>
</feature>
<evidence type="ECO:0000256" key="2">
    <source>
        <dbReference type="SAM" id="SignalP"/>
    </source>
</evidence>
<sequence>MPRRLTRSVRLASLLAGLALATGAGCSGESHSAPVPLTGKLVEGTDPRGGVRLSFWKADGPVGGASASVITGPDGTFSLPVGPEAAPGVGLPAGQYKVTVERFMSPLSAGADPDVKQNEGAPPLRNIAPEQFQNRTTTPLSVTAPGEGVLLDLSA</sequence>
<dbReference type="EMBL" id="WTPX01000035">
    <property type="protein sequence ID" value="NNJ25406.1"/>
    <property type="molecule type" value="Genomic_DNA"/>
</dbReference>
<feature type="compositionally biased region" description="Polar residues" evidence="1">
    <location>
        <begin position="131"/>
        <end position="141"/>
    </location>
</feature>
<keyword evidence="4" id="KW-1185">Reference proteome</keyword>
<dbReference type="RefSeq" id="WP_171185378.1">
    <property type="nucleotide sequence ID" value="NZ_WTPX01000035.1"/>
</dbReference>
<organism evidence="3 4">
    <name type="scientific">Alienimonas chondri</name>
    <dbReference type="NCBI Taxonomy" id="2681879"/>
    <lineage>
        <taxon>Bacteria</taxon>
        <taxon>Pseudomonadati</taxon>
        <taxon>Planctomycetota</taxon>
        <taxon>Planctomycetia</taxon>
        <taxon>Planctomycetales</taxon>
        <taxon>Planctomycetaceae</taxon>
        <taxon>Alienimonas</taxon>
    </lineage>
</organism>